<keyword evidence="2" id="KW-0560">Oxidoreductase</keyword>
<evidence type="ECO:0000259" key="3">
    <source>
        <dbReference type="SMART" id="SM00822"/>
    </source>
</evidence>
<dbReference type="CDD" id="cd05362">
    <property type="entry name" value="THN_reductase-like_SDR_c"/>
    <property type="match status" value="1"/>
</dbReference>
<keyword evidence="5" id="KW-1185">Reference proteome</keyword>
<evidence type="ECO:0000256" key="1">
    <source>
        <dbReference type="ARBA" id="ARBA00006484"/>
    </source>
</evidence>
<dbReference type="PRINTS" id="PR00081">
    <property type="entry name" value="GDHRDH"/>
</dbReference>
<gene>
    <name evidence="4" type="ORF">HHL25_09160</name>
</gene>
<organism evidence="4 5">
    <name type="scientific">Rhizobium terricola</name>
    <dbReference type="NCBI Taxonomy" id="2728849"/>
    <lineage>
        <taxon>Bacteria</taxon>
        <taxon>Pseudomonadati</taxon>
        <taxon>Pseudomonadota</taxon>
        <taxon>Alphaproteobacteria</taxon>
        <taxon>Hyphomicrobiales</taxon>
        <taxon>Rhizobiaceae</taxon>
        <taxon>Rhizobium/Agrobacterium group</taxon>
        <taxon>Rhizobium</taxon>
    </lineage>
</organism>
<dbReference type="InterPro" id="IPR036291">
    <property type="entry name" value="NAD(P)-bd_dom_sf"/>
</dbReference>
<dbReference type="Pfam" id="PF13561">
    <property type="entry name" value="adh_short_C2"/>
    <property type="match status" value="1"/>
</dbReference>
<dbReference type="PANTHER" id="PTHR48107:SF7">
    <property type="entry name" value="RE15974P"/>
    <property type="match status" value="1"/>
</dbReference>
<dbReference type="PANTHER" id="PTHR48107">
    <property type="entry name" value="NADPH-DEPENDENT ALDEHYDE REDUCTASE-LIKE PROTEIN, CHLOROPLASTIC-RELATED"/>
    <property type="match status" value="1"/>
</dbReference>
<evidence type="ECO:0000313" key="5">
    <source>
        <dbReference type="Proteomes" id="UP000541470"/>
    </source>
</evidence>
<dbReference type="PROSITE" id="PS00061">
    <property type="entry name" value="ADH_SHORT"/>
    <property type="match status" value="1"/>
</dbReference>
<reference evidence="4 5" key="1">
    <citation type="submission" date="2020-04" db="EMBL/GenBank/DDBJ databases">
        <title>Rhizobium sp. S-51 isolated from soil.</title>
        <authorList>
            <person name="Dahal R.H."/>
        </authorList>
    </citation>
    <scope>NUCLEOTIDE SEQUENCE [LARGE SCALE GENOMIC DNA]</scope>
    <source>
        <strain evidence="4 5">S-51</strain>
    </source>
</reference>
<sequence length="266" mass="27616">MIVSAWRQAYFSGTNPRRDVMTETLERTAIVTGASKGIGAAIAKRLASDGLAVVVNYSRDEQPALDVVAAIKADGGRAIAVKADIGAASGAAALFDAAEQAFGGVDVLVNNAGIMALAQIATVEDADFERQVAVNLGGTFRGMREAARRLRDGGRIINFSSSVVGFYQPAYGVYAATKAAVEALTHILAKELGPREITVNAVAPGPVETELFMAGKSEEMLKTIIGLNPRKRLGQPGDIASVVSFLAGPDSGWVSGQIIRANGGAI</sequence>
<protein>
    <submittedName>
        <fullName evidence="4">SDR family oxidoreductase</fullName>
    </submittedName>
</protein>
<dbReference type="PRINTS" id="PR00080">
    <property type="entry name" value="SDRFAMILY"/>
</dbReference>
<accession>A0A7Y0AVJ2</accession>
<dbReference type="EMBL" id="JABBGK010000001">
    <property type="protein sequence ID" value="NML74287.1"/>
    <property type="molecule type" value="Genomic_DNA"/>
</dbReference>
<comment type="similarity">
    <text evidence="1">Belongs to the short-chain dehydrogenases/reductases (SDR) family.</text>
</comment>
<dbReference type="InterPro" id="IPR020904">
    <property type="entry name" value="Sc_DH/Rdtase_CS"/>
</dbReference>
<dbReference type="SUPFAM" id="SSF51735">
    <property type="entry name" value="NAD(P)-binding Rossmann-fold domains"/>
    <property type="match status" value="1"/>
</dbReference>
<dbReference type="InterPro" id="IPR057326">
    <property type="entry name" value="KR_dom"/>
</dbReference>
<evidence type="ECO:0000256" key="2">
    <source>
        <dbReference type="ARBA" id="ARBA00023002"/>
    </source>
</evidence>
<dbReference type="InterPro" id="IPR002347">
    <property type="entry name" value="SDR_fam"/>
</dbReference>
<comment type="caution">
    <text evidence="4">The sequence shown here is derived from an EMBL/GenBank/DDBJ whole genome shotgun (WGS) entry which is preliminary data.</text>
</comment>
<dbReference type="GO" id="GO:0016614">
    <property type="term" value="F:oxidoreductase activity, acting on CH-OH group of donors"/>
    <property type="evidence" value="ECO:0007669"/>
    <property type="project" value="UniProtKB-ARBA"/>
</dbReference>
<name>A0A7Y0AVJ2_9HYPH</name>
<dbReference type="Gene3D" id="3.40.50.720">
    <property type="entry name" value="NAD(P)-binding Rossmann-like Domain"/>
    <property type="match status" value="1"/>
</dbReference>
<dbReference type="SMART" id="SM00822">
    <property type="entry name" value="PKS_KR"/>
    <property type="match status" value="1"/>
</dbReference>
<feature type="domain" description="Ketoreductase" evidence="3">
    <location>
        <begin position="27"/>
        <end position="205"/>
    </location>
</feature>
<evidence type="ECO:0000313" key="4">
    <source>
        <dbReference type="EMBL" id="NML74287.1"/>
    </source>
</evidence>
<dbReference type="Proteomes" id="UP000541470">
    <property type="component" value="Unassembled WGS sequence"/>
</dbReference>
<dbReference type="FunFam" id="3.40.50.720:FF:000084">
    <property type="entry name" value="Short-chain dehydrogenase reductase"/>
    <property type="match status" value="1"/>
</dbReference>
<proteinExistence type="inferred from homology"/>
<dbReference type="AlphaFoldDB" id="A0A7Y0AVJ2"/>